<dbReference type="EMBL" id="CAJNYT010000068">
    <property type="protein sequence ID" value="CAF3326377.1"/>
    <property type="molecule type" value="Genomic_DNA"/>
</dbReference>
<name>A0A817UBK3_9BILA</name>
<organism evidence="11 12">
    <name type="scientific">Rotaria socialis</name>
    <dbReference type="NCBI Taxonomy" id="392032"/>
    <lineage>
        <taxon>Eukaryota</taxon>
        <taxon>Metazoa</taxon>
        <taxon>Spiralia</taxon>
        <taxon>Gnathifera</taxon>
        <taxon>Rotifera</taxon>
        <taxon>Eurotatoria</taxon>
        <taxon>Bdelloidea</taxon>
        <taxon>Philodinida</taxon>
        <taxon>Philodinidae</taxon>
        <taxon>Rotaria</taxon>
    </lineage>
</organism>
<dbReference type="PANTHER" id="PTHR13205:SF15">
    <property type="entry name" value="DOLICHOL KINASE"/>
    <property type="match status" value="1"/>
</dbReference>
<dbReference type="Proteomes" id="UP000663872">
    <property type="component" value="Unassembled WGS sequence"/>
</dbReference>
<keyword evidence="4" id="KW-0808">Transferase</keyword>
<feature type="transmembrane region" description="Helical" evidence="10">
    <location>
        <begin position="453"/>
        <end position="472"/>
    </location>
</feature>
<evidence type="ECO:0000256" key="10">
    <source>
        <dbReference type="SAM" id="Phobius"/>
    </source>
</evidence>
<dbReference type="GO" id="GO:0004168">
    <property type="term" value="F:dolichol kinase activity"/>
    <property type="evidence" value="ECO:0007669"/>
    <property type="project" value="UniProtKB-EC"/>
</dbReference>
<protein>
    <recommendedName>
        <fullName evidence="3">dolichol kinase</fullName>
        <ecNumber evidence="3">2.7.1.108</ecNumber>
    </recommendedName>
</protein>
<evidence type="ECO:0000256" key="8">
    <source>
        <dbReference type="ARBA" id="ARBA00022989"/>
    </source>
</evidence>
<dbReference type="GO" id="GO:0043048">
    <property type="term" value="P:dolichyl monophosphate biosynthetic process"/>
    <property type="evidence" value="ECO:0007669"/>
    <property type="project" value="TreeGrafter"/>
</dbReference>
<evidence type="ECO:0000256" key="2">
    <source>
        <dbReference type="ARBA" id="ARBA00010794"/>
    </source>
</evidence>
<evidence type="ECO:0000256" key="3">
    <source>
        <dbReference type="ARBA" id="ARBA00012132"/>
    </source>
</evidence>
<evidence type="ECO:0000313" key="11">
    <source>
        <dbReference type="EMBL" id="CAF3326377.1"/>
    </source>
</evidence>
<gene>
    <name evidence="11" type="ORF">GRG538_LOCUS3007</name>
</gene>
<evidence type="ECO:0000256" key="4">
    <source>
        <dbReference type="ARBA" id="ARBA00022679"/>
    </source>
</evidence>
<evidence type="ECO:0000313" key="12">
    <source>
        <dbReference type="Proteomes" id="UP000663872"/>
    </source>
</evidence>
<feature type="transmembrane region" description="Helical" evidence="10">
    <location>
        <begin position="164"/>
        <end position="186"/>
    </location>
</feature>
<feature type="transmembrane region" description="Helical" evidence="10">
    <location>
        <begin position="131"/>
        <end position="152"/>
    </location>
</feature>
<evidence type="ECO:0000256" key="7">
    <source>
        <dbReference type="ARBA" id="ARBA00022824"/>
    </source>
</evidence>
<dbReference type="GO" id="GO:0005789">
    <property type="term" value="C:endoplasmic reticulum membrane"/>
    <property type="evidence" value="ECO:0007669"/>
    <property type="project" value="UniProtKB-SubCell"/>
</dbReference>
<feature type="transmembrane region" description="Helical" evidence="10">
    <location>
        <begin position="327"/>
        <end position="360"/>
    </location>
</feature>
<sequence>MNAQFNLNFRGSNRNQFDFQCLLILICFIFTWLFIYISTNDELCKAIFIQNSLISTWTVVYAIRTFSPQTSKSRFTFMLFQCTVTVLSGSAMLMMLFFEDFGLCLLLVLSLFLSKAIFIAGPTLCPNTCSFIEWLLISMGCSGFFLSINLHWWSRFEDAINRPIYTFDYVVVCECLLLFGMIVSILQMIPWSTAIKSTTQFYISLDVIDPSIYTFDYVVVCECLLLFGMIVSILQMIPWSTAIKSTTQFYISLVTIFSIVFFPRAYYFLNQNPFIWLFNYIFHKSHRIYLLLFWFTVSLLSLLIVNIHLRYATANNITYEKTILRKYFHFLAIIVYTSGILFDTHLLTMCSVAFIVLLLLLECIKIKRVAPLGDIIRNAWNMYENEKDIGTIMFSHIFLIIGLSYPVWIADDSKRLAQLSGIISVGIGDSAASIVGSKVGIYKWPGTKRTLEGSLAGLITQFLFITCLRYFGK</sequence>
<evidence type="ECO:0000256" key="5">
    <source>
        <dbReference type="ARBA" id="ARBA00022692"/>
    </source>
</evidence>
<feature type="transmembrane region" description="Helical" evidence="10">
    <location>
        <begin position="421"/>
        <end position="441"/>
    </location>
</feature>
<dbReference type="EC" id="2.7.1.108" evidence="3"/>
<comment type="subcellular location">
    <subcellularLocation>
        <location evidence="1">Endoplasmic reticulum membrane</location>
        <topology evidence="1">Multi-pass membrane protein</topology>
    </subcellularLocation>
</comment>
<feature type="transmembrane region" description="Helical" evidence="10">
    <location>
        <begin position="104"/>
        <end position="124"/>
    </location>
</feature>
<feature type="transmembrane region" description="Helical" evidence="10">
    <location>
        <begin position="249"/>
        <end position="267"/>
    </location>
</feature>
<feature type="transmembrane region" description="Helical" evidence="10">
    <location>
        <begin position="75"/>
        <end position="98"/>
    </location>
</feature>
<comment type="similarity">
    <text evidence="2">Belongs to the polyprenol kinase family.</text>
</comment>
<evidence type="ECO:0000256" key="9">
    <source>
        <dbReference type="ARBA" id="ARBA00023136"/>
    </source>
</evidence>
<proteinExistence type="inferred from homology"/>
<keyword evidence="7" id="KW-0256">Endoplasmic reticulum</keyword>
<keyword evidence="8 10" id="KW-1133">Transmembrane helix</keyword>
<dbReference type="PANTHER" id="PTHR13205">
    <property type="entry name" value="TRANSMEMBRANE PROTEIN 15-RELATED"/>
    <property type="match status" value="1"/>
</dbReference>
<keyword evidence="6" id="KW-0418">Kinase</keyword>
<reference evidence="11" key="1">
    <citation type="submission" date="2021-02" db="EMBL/GenBank/DDBJ databases">
        <authorList>
            <person name="Nowell W R."/>
        </authorList>
    </citation>
    <scope>NUCLEOTIDE SEQUENCE</scope>
</reference>
<evidence type="ECO:0000256" key="1">
    <source>
        <dbReference type="ARBA" id="ARBA00004477"/>
    </source>
</evidence>
<feature type="transmembrane region" description="Helical" evidence="10">
    <location>
        <begin position="389"/>
        <end position="409"/>
    </location>
</feature>
<keyword evidence="5 10" id="KW-0812">Transmembrane</keyword>
<comment type="caution">
    <text evidence="11">The sequence shown here is derived from an EMBL/GenBank/DDBJ whole genome shotgun (WGS) entry which is preliminary data.</text>
</comment>
<feature type="transmembrane region" description="Helical" evidence="10">
    <location>
        <begin position="288"/>
        <end position="307"/>
    </location>
</feature>
<dbReference type="InterPro" id="IPR032974">
    <property type="entry name" value="Polypren_kinase"/>
</dbReference>
<feature type="transmembrane region" description="Helical" evidence="10">
    <location>
        <begin position="217"/>
        <end position="237"/>
    </location>
</feature>
<feature type="transmembrane region" description="Helical" evidence="10">
    <location>
        <begin position="21"/>
        <end position="39"/>
    </location>
</feature>
<keyword evidence="9 10" id="KW-0472">Membrane</keyword>
<dbReference type="AlphaFoldDB" id="A0A817UBK3"/>
<accession>A0A817UBK3</accession>
<evidence type="ECO:0000256" key="6">
    <source>
        <dbReference type="ARBA" id="ARBA00022777"/>
    </source>
</evidence>